<name>A0ABQ8YIG6_9EUKA</name>
<sequence length="1415" mass="163504">MNKYEKHNLFKLIKLVERSVTNSQTNSNKKNIQYAPKKQYQFTCCAKGIYASQYTILAFGSDDNIITFLISERSSTTPLIRYLKLPTKHTVSCLCFSPKTDTLLVITTNFTIMLIPLTRTFNVMLSTDLQKRIQIEEKRQLKQNLNSQGNSNYNKSRNKNNVFSQSGSLQVKNKIITYKKATKSLSSGEEITCCKWWESVSKKNYSIVGSLNGNIFIVDLKNGNVARKVSGLGGPISRLTLYGTSLENTFPLEANGKQFATGKNQKLKSVNENLKPRYVVVTTSKNTSKMILLEAILDLQTRVWKTIVEIGPKKEFKPRSLIQRLRKGFQFDHEVRKSNLYSNSTLVRAYSPLNKTIEIFETVTSNFPLFIYKLRGSQNNTTHQNETKLKTSKKTKQGPPSATSSLLASTRNLLYTCTRKGTRKEGRTEIDIISKFYASDTQSISRELKETKDIALLQRFLLPPNETVRGIFRKPYPKKTNLTFHNLHKKKPCFKKEKLNNNKSKDNKTLNINNNNNNNMEKNNDYNNNNDDDQKIENNDSNDKTENKKDKIANKKDIKDNKMIDDFEIVGTIDEENNKEEDNDDDDDDRNDDDDENEYNIEHDICILWTQNTVYELKLRSIPETICTELNKISKFDLTEKLGKTFGLNLFELYEQEADDLISTLMLKKTNLKASIDFNAKKNQEIQLITKLYELSNAKPEKVVSLLIKYGYISNAIKFLKKRLKQLSSKPNMKMKTPNSNQKNNNHSNKKNKNQSYYNYNQNPKSKSNQLIHPLDLISTLLLRCYVQQLLSVNIPMGQYASLLDKVDKFVYNNLYYDPVDAMKLFLKTGLRKYFFDVAKSKNIFPFALSMLYNSKKYHLAKYEAEMIINSGYSKLLIEFQNGVFFSSLNQKQILKLIKKDPNLITMINNSILSILPTLGEQDLLNLELIIKKLANDIFAFVKSKKKTIPKVIFTKIVELVLICKCFLLYNEYSNNNNQLSTNGVKIIKSIKADLTKFQSYYRPSIIITRCIDLQLFGIISIIHILDNNFYYSIKFFFLDLQNQLNKLNNQINKVDKNNDDDDNKKDKVDEGELDKKDKDNEGELDKNDQDSEGKLGKNNKDDINLKEKMTNIFLKQSSEMFNLLHNQNQSGTPKTTNILTKFIKSLLLFWKNNDLKIEMIEKFFEKKLPLFGYYLAQLFGKNFGQKECKYPLILAFNPNFHFTIVKIRMNDSIKILNKKQKNQNQINQLLVGIKENLERNLKKNQSLIITNQFLKNEKIYLNDACTNILLNNNNQKLKHDSSSSSSSSLSSSSSSVPSSLSSSSIIHNRENDNVHIHHKNKIKLENPFLNHNELVIFTCGHHFPIPQFSQILLPEFKKRMEKNLPDLSQTTKLILQSFKSKSITSSCPVCTFNSLITEFNENFQLNKKTWKIQL</sequence>
<feature type="compositionally biased region" description="Low complexity" evidence="1">
    <location>
        <begin position="754"/>
        <end position="765"/>
    </location>
</feature>
<dbReference type="PANTHER" id="PTHR36812">
    <property type="entry name" value="NEUROFILAMENT TRIPLET M PROTEIN-LIKE PROTEIN"/>
    <property type="match status" value="1"/>
</dbReference>
<proteinExistence type="predicted"/>
<protein>
    <submittedName>
        <fullName evidence="2">Uncharacterized protein</fullName>
    </submittedName>
</protein>
<evidence type="ECO:0000313" key="3">
    <source>
        <dbReference type="Proteomes" id="UP001150062"/>
    </source>
</evidence>
<feature type="compositionally biased region" description="Basic and acidic residues" evidence="1">
    <location>
        <begin position="532"/>
        <end position="552"/>
    </location>
</feature>
<evidence type="ECO:0000313" key="2">
    <source>
        <dbReference type="EMBL" id="KAJ6244289.1"/>
    </source>
</evidence>
<dbReference type="Gene3D" id="2.130.10.10">
    <property type="entry name" value="YVTN repeat-like/Quinoprotein amine dehydrogenase"/>
    <property type="match status" value="1"/>
</dbReference>
<feature type="compositionally biased region" description="Basic and acidic residues" evidence="1">
    <location>
        <begin position="494"/>
        <end position="508"/>
    </location>
</feature>
<comment type="caution">
    <text evidence="2">The sequence shown here is derived from an EMBL/GenBank/DDBJ whole genome shotgun (WGS) entry which is preliminary data.</text>
</comment>
<accession>A0ABQ8YIG6</accession>
<feature type="region of interest" description="Disordered" evidence="1">
    <location>
        <begin position="487"/>
        <end position="552"/>
    </location>
</feature>
<dbReference type="Proteomes" id="UP001150062">
    <property type="component" value="Unassembled WGS sequence"/>
</dbReference>
<feature type="region of interest" description="Disordered" evidence="1">
    <location>
        <begin position="1053"/>
        <end position="1102"/>
    </location>
</feature>
<feature type="compositionally biased region" description="Low complexity" evidence="1">
    <location>
        <begin position="509"/>
        <end position="529"/>
    </location>
</feature>
<reference evidence="2" key="1">
    <citation type="submission" date="2022-08" db="EMBL/GenBank/DDBJ databases">
        <title>Novel sulfate-reducing endosymbionts in the free-living metamonad Anaeramoeba.</title>
        <authorList>
            <person name="Jerlstrom-Hultqvist J."/>
            <person name="Cepicka I."/>
            <person name="Gallot-Lavallee L."/>
            <person name="Salas-Leiva D."/>
            <person name="Curtis B.A."/>
            <person name="Zahonova K."/>
            <person name="Pipaliya S."/>
            <person name="Dacks J."/>
            <person name="Roger A.J."/>
        </authorList>
    </citation>
    <scope>NUCLEOTIDE SEQUENCE</scope>
    <source>
        <strain evidence="2">Schooner1</strain>
    </source>
</reference>
<dbReference type="SUPFAM" id="SSF50978">
    <property type="entry name" value="WD40 repeat-like"/>
    <property type="match status" value="1"/>
</dbReference>
<gene>
    <name evidence="2" type="ORF">M0813_21554</name>
</gene>
<feature type="region of interest" description="Disordered" evidence="1">
    <location>
        <begin position="381"/>
        <end position="404"/>
    </location>
</feature>
<evidence type="ECO:0000256" key="1">
    <source>
        <dbReference type="SAM" id="MobiDB-lite"/>
    </source>
</evidence>
<dbReference type="InterPro" id="IPR036322">
    <property type="entry name" value="WD40_repeat_dom_sf"/>
</dbReference>
<feature type="region of interest" description="Disordered" evidence="1">
    <location>
        <begin position="569"/>
        <end position="597"/>
    </location>
</feature>
<feature type="compositionally biased region" description="Low complexity" evidence="1">
    <location>
        <begin position="1283"/>
        <end position="1304"/>
    </location>
</feature>
<dbReference type="PANTHER" id="PTHR36812:SF9">
    <property type="entry name" value="MYB-LIKE PROTEIN X ISOFORM X1"/>
    <property type="match status" value="1"/>
</dbReference>
<dbReference type="InterPro" id="IPR015943">
    <property type="entry name" value="WD40/YVTN_repeat-like_dom_sf"/>
</dbReference>
<feature type="region of interest" description="Disordered" evidence="1">
    <location>
        <begin position="1277"/>
        <end position="1304"/>
    </location>
</feature>
<feature type="region of interest" description="Disordered" evidence="1">
    <location>
        <begin position="730"/>
        <end position="765"/>
    </location>
</feature>
<dbReference type="EMBL" id="JAOAOG010000166">
    <property type="protein sequence ID" value="KAJ6244289.1"/>
    <property type="molecule type" value="Genomic_DNA"/>
</dbReference>
<keyword evidence="3" id="KW-1185">Reference proteome</keyword>
<feature type="compositionally biased region" description="Acidic residues" evidence="1">
    <location>
        <begin position="573"/>
        <end position="597"/>
    </location>
</feature>
<feature type="compositionally biased region" description="Basic and acidic residues" evidence="1">
    <location>
        <begin position="1054"/>
        <end position="1102"/>
    </location>
</feature>
<organism evidence="2 3">
    <name type="scientific">Anaeramoeba flamelloides</name>
    <dbReference type="NCBI Taxonomy" id="1746091"/>
    <lineage>
        <taxon>Eukaryota</taxon>
        <taxon>Metamonada</taxon>
        <taxon>Anaeramoebidae</taxon>
        <taxon>Anaeramoeba</taxon>
    </lineage>
</organism>